<protein>
    <submittedName>
        <fullName evidence="1">Uncharacterized protein</fullName>
    </submittedName>
</protein>
<organism evidence="1">
    <name type="scientific">marine sediment metagenome</name>
    <dbReference type="NCBI Taxonomy" id="412755"/>
    <lineage>
        <taxon>unclassified sequences</taxon>
        <taxon>metagenomes</taxon>
        <taxon>ecological metagenomes</taxon>
    </lineage>
</organism>
<gene>
    <name evidence="1" type="ORF">S01H1_50148</name>
</gene>
<comment type="caution">
    <text evidence="1">The sequence shown here is derived from an EMBL/GenBank/DDBJ whole genome shotgun (WGS) entry which is preliminary data.</text>
</comment>
<dbReference type="AlphaFoldDB" id="X0WRR1"/>
<dbReference type="EMBL" id="BARS01032298">
    <property type="protein sequence ID" value="GAG27223.1"/>
    <property type="molecule type" value="Genomic_DNA"/>
</dbReference>
<accession>X0WRR1</accession>
<evidence type="ECO:0000313" key="1">
    <source>
        <dbReference type="EMBL" id="GAG27223.1"/>
    </source>
</evidence>
<proteinExistence type="predicted"/>
<sequence length="51" mass="6069">MQVTKTVSSIEYIVYSEESKRKEIQKIVDKEKVFEYIVKEKIKKVVSYILA</sequence>
<name>X0WRR1_9ZZZZ</name>
<reference evidence="1" key="1">
    <citation type="journal article" date="2014" name="Front. Microbiol.">
        <title>High frequency of phylogenetically diverse reductive dehalogenase-homologous genes in deep subseafloor sedimentary metagenomes.</title>
        <authorList>
            <person name="Kawai M."/>
            <person name="Futagami T."/>
            <person name="Toyoda A."/>
            <person name="Takaki Y."/>
            <person name="Nishi S."/>
            <person name="Hori S."/>
            <person name="Arai W."/>
            <person name="Tsubouchi T."/>
            <person name="Morono Y."/>
            <person name="Uchiyama I."/>
            <person name="Ito T."/>
            <person name="Fujiyama A."/>
            <person name="Inagaki F."/>
            <person name="Takami H."/>
        </authorList>
    </citation>
    <scope>NUCLEOTIDE SEQUENCE</scope>
    <source>
        <strain evidence="1">Expedition CK06-06</strain>
    </source>
</reference>